<keyword evidence="1" id="KW-0175">Coiled coil</keyword>
<name>A0A7W0C996_9BACT</name>
<gene>
    <name evidence="2" type="ORF">HNR65_001845</name>
</gene>
<keyword evidence="3" id="KW-1185">Reference proteome</keyword>
<evidence type="ECO:0000256" key="1">
    <source>
        <dbReference type="SAM" id="Coils"/>
    </source>
</evidence>
<dbReference type="EMBL" id="JACDUS010000004">
    <property type="protein sequence ID" value="MBA2881518.1"/>
    <property type="molecule type" value="Genomic_DNA"/>
</dbReference>
<proteinExistence type="predicted"/>
<accession>A0A7W0C996</accession>
<evidence type="ECO:0000313" key="3">
    <source>
        <dbReference type="Proteomes" id="UP000525298"/>
    </source>
</evidence>
<evidence type="ECO:0000313" key="2">
    <source>
        <dbReference type="EMBL" id="MBA2881518.1"/>
    </source>
</evidence>
<dbReference type="RefSeq" id="WP_181551168.1">
    <property type="nucleotide sequence ID" value="NZ_JACDUS010000004.1"/>
</dbReference>
<dbReference type="AlphaFoldDB" id="A0A7W0C996"/>
<organism evidence="2 3">
    <name type="scientific">Desulfosalsimonas propionicica</name>
    <dbReference type="NCBI Taxonomy" id="332175"/>
    <lineage>
        <taxon>Bacteria</taxon>
        <taxon>Pseudomonadati</taxon>
        <taxon>Thermodesulfobacteriota</taxon>
        <taxon>Desulfobacteria</taxon>
        <taxon>Desulfobacterales</taxon>
        <taxon>Desulfosalsimonadaceae</taxon>
        <taxon>Desulfosalsimonas</taxon>
    </lineage>
</organism>
<feature type="coiled-coil region" evidence="1">
    <location>
        <begin position="41"/>
        <end position="90"/>
    </location>
</feature>
<dbReference type="SUPFAM" id="SSF58113">
    <property type="entry name" value="Apolipoprotein A-I"/>
    <property type="match status" value="1"/>
</dbReference>
<protein>
    <submittedName>
        <fullName evidence="2">Uncharacterized protein</fullName>
    </submittedName>
</protein>
<dbReference type="Proteomes" id="UP000525298">
    <property type="component" value="Unassembled WGS sequence"/>
</dbReference>
<sequence length="102" mass="11456">MNDVKDYCDNSYKRLIGLKAGLYDVIVKAEEVSDSTHAESAKQLKSLVDSIEEGLEELKNQCPADWAPNKKRLDDNMARLSETLEEIADKLQVTVPDSTAWI</sequence>
<reference evidence="2 3" key="1">
    <citation type="submission" date="2020-07" db="EMBL/GenBank/DDBJ databases">
        <title>Genomic Encyclopedia of Type Strains, Phase IV (KMG-IV): sequencing the most valuable type-strain genomes for metagenomic binning, comparative biology and taxonomic classification.</title>
        <authorList>
            <person name="Goeker M."/>
        </authorList>
    </citation>
    <scope>NUCLEOTIDE SEQUENCE [LARGE SCALE GENOMIC DNA]</scope>
    <source>
        <strain evidence="2 3">DSM 17721</strain>
    </source>
</reference>
<comment type="caution">
    <text evidence="2">The sequence shown here is derived from an EMBL/GenBank/DDBJ whole genome shotgun (WGS) entry which is preliminary data.</text>
</comment>